<dbReference type="EMBL" id="BPLR01003572">
    <property type="protein sequence ID" value="GIX86192.1"/>
    <property type="molecule type" value="Genomic_DNA"/>
</dbReference>
<feature type="non-terminal residue" evidence="1">
    <location>
        <position position="39"/>
    </location>
</feature>
<protein>
    <submittedName>
        <fullName evidence="1">Uncharacterized protein</fullName>
    </submittedName>
</protein>
<dbReference type="Proteomes" id="UP001054945">
    <property type="component" value="Unassembled WGS sequence"/>
</dbReference>
<dbReference type="AlphaFoldDB" id="A0AAV4NN06"/>
<proteinExistence type="predicted"/>
<name>A0AAV4NN06_CAEEX</name>
<evidence type="ECO:0000313" key="2">
    <source>
        <dbReference type="Proteomes" id="UP001054945"/>
    </source>
</evidence>
<organism evidence="1 2">
    <name type="scientific">Caerostris extrusa</name>
    <name type="common">Bark spider</name>
    <name type="synonym">Caerostris bankana</name>
    <dbReference type="NCBI Taxonomy" id="172846"/>
    <lineage>
        <taxon>Eukaryota</taxon>
        <taxon>Metazoa</taxon>
        <taxon>Ecdysozoa</taxon>
        <taxon>Arthropoda</taxon>
        <taxon>Chelicerata</taxon>
        <taxon>Arachnida</taxon>
        <taxon>Araneae</taxon>
        <taxon>Araneomorphae</taxon>
        <taxon>Entelegynae</taxon>
        <taxon>Araneoidea</taxon>
        <taxon>Araneidae</taxon>
        <taxon>Caerostris</taxon>
    </lineage>
</organism>
<comment type="caution">
    <text evidence="1">The sequence shown here is derived from an EMBL/GenBank/DDBJ whole genome shotgun (WGS) entry which is preliminary data.</text>
</comment>
<keyword evidence="2" id="KW-1185">Reference proteome</keyword>
<reference evidence="1 2" key="1">
    <citation type="submission" date="2021-06" db="EMBL/GenBank/DDBJ databases">
        <title>Caerostris extrusa draft genome.</title>
        <authorList>
            <person name="Kono N."/>
            <person name="Arakawa K."/>
        </authorList>
    </citation>
    <scope>NUCLEOTIDE SEQUENCE [LARGE SCALE GENOMIC DNA]</scope>
</reference>
<evidence type="ECO:0000313" key="1">
    <source>
        <dbReference type="EMBL" id="GIX86192.1"/>
    </source>
</evidence>
<gene>
    <name evidence="1" type="ORF">CEXT_152921</name>
</gene>
<sequence length="39" mass="4476">MNSIRQSLLGKCSRKIEVCAEKDVLYDSDKQLRDSGFIE</sequence>
<accession>A0AAV4NN06</accession>